<name>A0A9X4R5D2_9BURK</name>
<sequence length="171" mass="19542">MDADCVPRRFAMKCRWIAVGLLALSAAARADVQVNFVHPEKFSDIRDNNGFRDERVLGELRAHMVKEAAKLLPGRDVRFDVTDVNLAGEIEPWRHGQWIRVMRSMTPPAITLSYEVRDGGKIVQHGEAALRDIAYQDRAIAPFSSSDPLRYEKSMLDSWMQREFNAKVTQR</sequence>
<evidence type="ECO:0000256" key="1">
    <source>
        <dbReference type="SAM" id="SignalP"/>
    </source>
</evidence>
<comment type="caution">
    <text evidence="2">The sequence shown here is derived from an EMBL/GenBank/DDBJ whole genome shotgun (WGS) entry which is preliminary data.</text>
</comment>
<organism evidence="2 3">
    <name type="scientific">Pelomonas aquatica</name>
    <dbReference type="NCBI Taxonomy" id="431058"/>
    <lineage>
        <taxon>Bacteria</taxon>
        <taxon>Pseudomonadati</taxon>
        <taxon>Pseudomonadota</taxon>
        <taxon>Betaproteobacteria</taxon>
        <taxon>Burkholderiales</taxon>
        <taxon>Sphaerotilaceae</taxon>
        <taxon>Roseateles</taxon>
    </lineage>
</organism>
<protein>
    <submittedName>
        <fullName evidence="2">DUF3016 domain-containing protein</fullName>
    </submittedName>
</protein>
<proteinExistence type="predicted"/>
<feature type="signal peptide" evidence="1">
    <location>
        <begin position="1"/>
        <end position="30"/>
    </location>
</feature>
<reference evidence="2" key="1">
    <citation type="submission" date="2019-02" db="EMBL/GenBank/DDBJ databases">
        <title>Draft genome of the type strain Pelomonas aquatica CCUG 52575T.</title>
        <authorList>
            <person name="Gomila M."/>
            <person name="Lalucat J."/>
        </authorList>
    </citation>
    <scope>NUCLEOTIDE SEQUENCE</scope>
    <source>
        <strain evidence="2">CCUG 52575</strain>
    </source>
</reference>
<dbReference type="AlphaFoldDB" id="A0A9X4R5D2"/>
<evidence type="ECO:0000313" key="2">
    <source>
        <dbReference type="EMBL" id="MDG0864252.1"/>
    </source>
</evidence>
<dbReference type="Proteomes" id="UP001152766">
    <property type="component" value="Unassembled WGS sequence"/>
</dbReference>
<feature type="chain" id="PRO_5040935117" evidence="1">
    <location>
        <begin position="31"/>
        <end position="171"/>
    </location>
</feature>
<evidence type="ECO:0000313" key="3">
    <source>
        <dbReference type="Proteomes" id="UP001152766"/>
    </source>
</evidence>
<dbReference type="EMBL" id="SGUG01000029">
    <property type="protein sequence ID" value="MDG0864252.1"/>
    <property type="molecule type" value="Genomic_DNA"/>
</dbReference>
<dbReference type="InterPro" id="IPR021557">
    <property type="entry name" value="DUF3016"/>
</dbReference>
<dbReference type="Pfam" id="PF11454">
    <property type="entry name" value="DUF3016"/>
    <property type="match status" value="1"/>
</dbReference>
<accession>A0A9X4R5D2</accession>
<keyword evidence="3" id="KW-1185">Reference proteome</keyword>
<gene>
    <name evidence="2" type="ORF">EXJ73_17460</name>
</gene>
<keyword evidence="1" id="KW-0732">Signal</keyword>